<keyword evidence="1" id="KW-0812">Transmembrane</keyword>
<reference evidence="2 3" key="1">
    <citation type="submission" date="2018-06" db="EMBL/GenBank/DDBJ databases">
        <authorList>
            <consortium name="Pathogen Informatics"/>
            <person name="Doyle S."/>
        </authorList>
    </citation>
    <scope>NUCLEOTIDE SEQUENCE [LARGE SCALE GENOMIC DNA]</scope>
    <source>
        <strain evidence="2 3">NCTC13335</strain>
    </source>
</reference>
<dbReference type="AlphaFoldDB" id="A0A377J042"/>
<organism evidence="2 3">
    <name type="scientific">Haemophilus pittmaniae</name>
    <dbReference type="NCBI Taxonomy" id="249188"/>
    <lineage>
        <taxon>Bacteria</taxon>
        <taxon>Pseudomonadati</taxon>
        <taxon>Pseudomonadota</taxon>
        <taxon>Gammaproteobacteria</taxon>
        <taxon>Pasteurellales</taxon>
        <taxon>Pasteurellaceae</taxon>
        <taxon>Haemophilus</taxon>
    </lineage>
</organism>
<keyword evidence="1" id="KW-0472">Membrane</keyword>
<keyword evidence="1" id="KW-1133">Transmembrane helix</keyword>
<evidence type="ECO:0000313" key="3">
    <source>
        <dbReference type="Proteomes" id="UP000255264"/>
    </source>
</evidence>
<proteinExistence type="predicted"/>
<evidence type="ECO:0000256" key="1">
    <source>
        <dbReference type="SAM" id="Phobius"/>
    </source>
</evidence>
<feature type="transmembrane region" description="Helical" evidence="1">
    <location>
        <begin position="69"/>
        <end position="89"/>
    </location>
</feature>
<name>A0A377J042_9PAST</name>
<keyword evidence="3" id="KW-1185">Reference proteome</keyword>
<dbReference type="RefSeq" id="WP_115003284.1">
    <property type="nucleotide sequence ID" value="NZ_UGHS01000004.1"/>
</dbReference>
<dbReference type="OrthoDB" id="5915482at2"/>
<gene>
    <name evidence="2" type="ORF">NCTC13335_01492</name>
</gene>
<sequence length="262" mass="28481">MSEEQSKLVALSAALVPSVLLLAIEYLIGQLTAQQAILPYFAFALLFGQLLCLIVFVKGQICPGQRSRLIRANSALALYWIVWLVFALLQQSTSLIAYTVCGLCACYAVFSQPKDAQAGRGFLLMAAAVCGLGMLGYLSVFLSAANADFLRFNPFAQLVVGVFIANIALVVARNRVQGFIALLPLLAIALLAINAFAVLVWLFCHAELNELQTLAMAIYFVVHVLMAGCLLWAGLKNHKLNYNGLLILFFMAASLPLWSAFI</sequence>
<feature type="transmembrane region" description="Helical" evidence="1">
    <location>
        <begin position="214"/>
        <end position="235"/>
    </location>
</feature>
<dbReference type="EMBL" id="UGHS01000004">
    <property type="protein sequence ID" value="STO93608.1"/>
    <property type="molecule type" value="Genomic_DNA"/>
</dbReference>
<feature type="transmembrane region" description="Helical" evidence="1">
    <location>
        <begin position="95"/>
        <end position="110"/>
    </location>
</feature>
<dbReference type="Proteomes" id="UP000255264">
    <property type="component" value="Unassembled WGS sequence"/>
</dbReference>
<protein>
    <submittedName>
        <fullName evidence="2">Gamma-glutamyl phosphate reductase</fullName>
    </submittedName>
</protein>
<feature type="transmembrane region" description="Helical" evidence="1">
    <location>
        <begin position="242"/>
        <end position="261"/>
    </location>
</feature>
<evidence type="ECO:0000313" key="2">
    <source>
        <dbReference type="EMBL" id="STO93608.1"/>
    </source>
</evidence>
<accession>A0A377J042</accession>
<feature type="transmembrane region" description="Helical" evidence="1">
    <location>
        <begin position="154"/>
        <end position="172"/>
    </location>
</feature>
<feature type="transmembrane region" description="Helical" evidence="1">
    <location>
        <begin position="122"/>
        <end position="142"/>
    </location>
</feature>
<feature type="transmembrane region" description="Helical" evidence="1">
    <location>
        <begin position="179"/>
        <end position="202"/>
    </location>
</feature>
<feature type="transmembrane region" description="Helical" evidence="1">
    <location>
        <begin position="37"/>
        <end position="57"/>
    </location>
</feature>